<organism evidence="1">
    <name type="scientific">Drosophila melanogaster</name>
    <name type="common">Fruit fly</name>
    <dbReference type="NCBI Taxonomy" id="7227"/>
    <lineage>
        <taxon>Eukaryota</taxon>
        <taxon>Metazoa</taxon>
        <taxon>Ecdysozoa</taxon>
        <taxon>Arthropoda</taxon>
        <taxon>Hexapoda</taxon>
        <taxon>Insecta</taxon>
        <taxon>Pterygota</taxon>
        <taxon>Neoptera</taxon>
        <taxon>Endopterygota</taxon>
        <taxon>Diptera</taxon>
        <taxon>Brachycera</taxon>
        <taxon>Muscomorpha</taxon>
        <taxon>Ephydroidea</taxon>
        <taxon>Drosophilidae</taxon>
        <taxon>Drosophila</taxon>
        <taxon>Sophophora</taxon>
    </lineage>
</organism>
<sequence>FVSPRCRLNVAPGKSLGGRRIGTGRGRNTNGVILLGICATLCGDYLRGLPDILTPASGKFAIR</sequence>
<feature type="non-terminal residue" evidence="1">
    <location>
        <position position="1"/>
    </location>
</feature>
<reference evidence="1" key="1">
    <citation type="submission" date="2012-08" db="EMBL/GenBank/DDBJ databases">
        <authorList>
            <person name="Carlson J."/>
            <person name="Booth B."/>
            <person name="Frise E."/>
            <person name="Sandler J."/>
            <person name="Wan K."/>
            <person name="Yu C."/>
            <person name="Celniker S."/>
        </authorList>
    </citation>
    <scope>NUCLEOTIDE SEQUENCE</scope>
</reference>
<protein>
    <submittedName>
        <fullName evidence="1">MIP34241p1</fullName>
    </submittedName>
</protein>
<evidence type="ECO:0000313" key="1">
    <source>
        <dbReference type="EMBL" id="AFP43251.1"/>
    </source>
</evidence>
<proteinExistence type="evidence at transcript level"/>
<dbReference type="EMBL" id="BT149861">
    <property type="protein sequence ID" value="AFP43251.1"/>
    <property type="molecule type" value="mRNA"/>
</dbReference>
<accession>I7GGE8</accession>
<dbReference type="AlphaFoldDB" id="I7GGE8"/>
<name>I7GGE8_DROME</name>